<comment type="caution">
    <text evidence="1">The sequence shown here is derived from an EMBL/GenBank/DDBJ whole genome shotgun (WGS) entry which is preliminary data.</text>
</comment>
<evidence type="ECO:0000313" key="1">
    <source>
        <dbReference type="EMBL" id="NNG35723.1"/>
    </source>
</evidence>
<dbReference type="AlphaFoldDB" id="A0A849A890"/>
<proteinExistence type="predicted"/>
<name>A0A849A890_9ACTN</name>
<organism evidence="1 2">
    <name type="scientific">Nakamurella aerolata</name>
    <dbReference type="NCBI Taxonomy" id="1656892"/>
    <lineage>
        <taxon>Bacteria</taxon>
        <taxon>Bacillati</taxon>
        <taxon>Actinomycetota</taxon>
        <taxon>Actinomycetes</taxon>
        <taxon>Nakamurellales</taxon>
        <taxon>Nakamurellaceae</taxon>
        <taxon>Nakamurella</taxon>
    </lineage>
</organism>
<sequence length="100" mass="11214">MTLPDDLRDVSGFTGELGAEWRLIRYSGLVTKDSIVAPGSAGFRICVSEEGAIIMNRLAKAIASRRESHRNRRELDRALRNASPAMRDELTVFAQRQVLR</sequence>
<accession>A0A849A890</accession>
<reference evidence="1 2" key="1">
    <citation type="submission" date="2020-05" db="EMBL/GenBank/DDBJ databases">
        <title>Nakamurella sp. DB0629 isolated from air conditioner.</title>
        <authorList>
            <person name="Kim D.H."/>
            <person name="Kim D.-U."/>
        </authorList>
    </citation>
    <scope>NUCLEOTIDE SEQUENCE [LARGE SCALE GENOMIC DNA]</scope>
    <source>
        <strain evidence="1 2">DB0629</strain>
    </source>
</reference>
<dbReference type="Proteomes" id="UP000562984">
    <property type="component" value="Unassembled WGS sequence"/>
</dbReference>
<dbReference type="EMBL" id="JABEND010000003">
    <property type="protein sequence ID" value="NNG35723.1"/>
    <property type="molecule type" value="Genomic_DNA"/>
</dbReference>
<gene>
    <name evidence="1" type="ORF">HKD39_08360</name>
</gene>
<evidence type="ECO:0000313" key="2">
    <source>
        <dbReference type="Proteomes" id="UP000562984"/>
    </source>
</evidence>
<keyword evidence="2" id="KW-1185">Reference proteome</keyword>
<dbReference type="RefSeq" id="WP_171199365.1">
    <property type="nucleotide sequence ID" value="NZ_JABEND010000003.1"/>
</dbReference>
<protein>
    <submittedName>
        <fullName evidence="1">Uncharacterized protein</fullName>
    </submittedName>
</protein>